<evidence type="ECO:0000256" key="1">
    <source>
        <dbReference type="SAM" id="MobiDB-lite"/>
    </source>
</evidence>
<protein>
    <submittedName>
        <fullName evidence="3">Uncharacterized protein</fullName>
    </submittedName>
</protein>
<dbReference type="Proteomes" id="UP000807025">
    <property type="component" value="Unassembled WGS sequence"/>
</dbReference>
<feature type="transmembrane region" description="Helical" evidence="2">
    <location>
        <begin position="642"/>
        <end position="661"/>
    </location>
</feature>
<gene>
    <name evidence="3" type="ORF">BDN71DRAFT_1594040</name>
</gene>
<keyword evidence="4" id="KW-1185">Reference proteome</keyword>
<reference evidence="3" key="1">
    <citation type="submission" date="2020-11" db="EMBL/GenBank/DDBJ databases">
        <authorList>
            <consortium name="DOE Joint Genome Institute"/>
            <person name="Ahrendt S."/>
            <person name="Riley R."/>
            <person name="Andreopoulos W."/>
            <person name="Labutti K."/>
            <person name="Pangilinan J."/>
            <person name="Ruiz-Duenas F.J."/>
            <person name="Barrasa J.M."/>
            <person name="Sanchez-Garcia M."/>
            <person name="Camarero S."/>
            <person name="Miyauchi S."/>
            <person name="Serrano A."/>
            <person name="Linde D."/>
            <person name="Babiker R."/>
            <person name="Drula E."/>
            <person name="Ayuso-Fernandez I."/>
            <person name="Pacheco R."/>
            <person name="Padilla G."/>
            <person name="Ferreira P."/>
            <person name="Barriuso J."/>
            <person name="Kellner H."/>
            <person name="Castanera R."/>
            <person name="Alfaro M."/>
            <person name="Ramirez L."/>
            <person name="Pisabarro A.G."/>
            <person name="Kuo A."/>
            <person name="Tritt A."/>
            <person name="Lipzen A."/>
            <person name="He G."/>
            <person name="Yan M."/>
            <person name="Ng V."/>
            <person name="Cullen D."/>
            <person name="Martin F."/>
            <person name="Rosso M.-N."/>
            <person name="Henrissat B."/>
            <person name="Hibbett D."/>
            <person name="Martinez A.T."/>
            <person name="Grigoriev I.V."/>
        </authorList>
    </citation>
    <scope>NUCLEOTIDE SEQUENCE</scope>
    <source>
        <strain evidence="3">ATCC 90797</strain>
    </source>
</reference>
<organism evidence="3 4">
    <name type="scientific">Pleurotus eryngii</name>
    <name type="common">Boletus of the steppes</name>
    <dbReference type="NCBI Taxonomy" id="5323"/>
    <lineage>
        <taxon>Eukaryota</taxon>
        <taxon>Fungi</taxon>
        <taxon>Dikarya</taxon>
        <taxon>Basidiomycota</taxon>
        <taxon>Agaricomycotina</taxon>
        <taxon>Agaricomycetes</taxon>
        <taxon>Agaricomycetidae</taxon>
        <taxon>Agaricales</taxon>
        <taxon>Pleurotineae</taxon>
        <taxon>Pleurotaceae</taxon>
        <taxon>Pleurotus</taxon>
    </lineage>
</organism>
<evidence type="ECO:0000256" key="2">
    <source>
        <dbReference type="SAM" id="Phobius"/>
    </source>
</evidence>
<keyword evidence="2" id="KW-0812">Transmembrane</keyword>
<name>A0A9P5ZIS9_PLEER</name>
<proteinExistence type="predicted"/>
<evidence type="ECO:0000313" key="3">
    <source>
        <dbReference type="EMBL" id="KAF9488261.1"/>
    </source>
</evidence>
<comment type="caution">
    <text evidence="3">The sequence shown here is derived from an EMBL/GenBank/DDBJ whole genome shotgun (WGS) entry which is preliminary data.</text>
</comment>
<keyword evidence="2" id="KW-0472">Membrane</keyword>
<feature type="compositionally biased region" description="Basic residues" evidence="1">
    <location>
        <begin position="170"/>
        <end position="189"/>
    </location>
</feature>
<feature type="compositionally biased region" description="Low complexity" evidence="1">
    <location>
        <begin position="422"/>
        <end position="447"/>
    </location>
</feature>
<accession>A0A9P5ZIS9</accession>
<evidence type="ECO:0000313" key="4">
    <source>
        <dbReference type="Proteomes" id="UP000807025"/>
    </source>
</evidence>
<feature type="region of interest" description="Disordered" evidence="1">
    <location>
        <begin position="167"/>
        <end position="189"/>
    </location>
</feature>
<feature type="region of interest" description="Disordered" evidence="1">
    <location>
        <begin position="15"/>
        <end position="44"/>
    </location>
</feature>
<feature type="region of interest" description="Disordered" evidence="1">
    <location>
        <begin position="403"/>
        <end position="447"/>
    </location>
</feature>
<sequence length="681" mass="75756">MALVLYSRTPTIPPKLRIHQTPLPADPHNQHDPDWRSPAPDFQTPPAPVPVLAPVPVSVPPSPQYPRTPQELRLAFQILRFASQELRFTQHPDPAPDHPRNLGSLNVPTPFPEFPPQPRPYLENLSLPPFSPLLPTATPLSKTHCPPRSSFGDTLLRVRHLLPHLPPHPRLPRHLHRPPPARPRGKPHRCIRPLLGPCPALPRLRPPLPPPAPRLQRLSAAAVQWFDWIALLGAAEFNLFVDPYCVSIRERSASPLSAFSSSSDAAPHVPPTCRSTAATSVSVFSSKARPLSRLHLLHSPLPLISDAPHYPFCDGLSCDTANRIPTQPHQSQSQRQHQHQHQQHSRVPCPNHSALFISKSITPAFSHLDFDPHRSRFLTLAKRLPPERRLSLAPTCLPPEPCLNAPVSTSTSPQPSNASTGAPYSTPPASRSASPASPHLSSSPPVLTSSPLPLLRVFETTWIPPFPTISLCPTFLLPHAHVTFPPQSHFPLSPFNRTHRLLPPHSMFARHVVCRTLPAVDPQLCAVTYFMPPSPATPSHHFRRTCPILRVLRPIPSPTPIASPPRPLPRGLHFAPTRIFCSSLSADNLTPPTFSNLASPHFCLLRVAIRNFDIFFLHTALSLFQHFSALQLPVFAPFLSFFPWPFYIITFPVNPYFFFFLRMGECKISTYLTTLPLSPDS</sequence>
<dbReference type="AlphaFoldDB" id="A0A9P5ZIS9"/>
<feature type="region of interest" description="Disordered" evidence="1">
    <location>
        <begin position="323"/>
        <end position="349"/>
    </location>
</feature>
<dbReference type="EMBL" id="MU154722">
    <property type="protein sequence ID" value="KAF9488261.1"/>
    <property type="molecule type" value="Genomic_DNA"/>
</dbReference>
<keyword evidence="2" id="KW-1133">Transmembrane helix</keyword>
<feature type="compositionally biased region" description="Polar residues" evidence="1">
    <location>
        <begin position="406"/>
        <end position="420"/>
    </location>
</feature>